<feature type="region of interest" description="Disordered" evidence="1">
    <location>
        <begin position="21"/>
        <end position="87"/>
    </location>
</feature>
<gene>
    <name evidence="2" type="ORF">PCOR1329_LOCUS41103</name>
</gene>
<dbReference type="EMBL" id="CAUYUJ010014949">
    <property type="protein sequence ID" value="CAK0848048.1"/>
    <property type="molecule type" value="Genomic_DNA"/>
</dbReference>
<name>A0ABN9TPM6_9DINO</name>
<reference evidence="2" key="1">
    <citation type="submission" date="2023-10" db="EMBL/GenBank/DDBJ databases">
        <authorList>
            <person name="Chen Y."/>
            <person name="Shah S."/>
            <person name="Dougan E. K."/>
            <person name="Thang M."/>
            <person name="Chan C."/>
        </authorList>
    </citation>
    <scope>NUCLEOTIDE SEQUENCE [LARGE SCALE GENOMIC DNA]</scope>
</reference>
<evidence type="ECO:0000313" key="2">
    <source>
        <dbReference type="EMBL" id="CAK0848048.1"/>
    </source>
</evidence>
<feature type="compositionally biased region" description="Polar residues" evidence="1">
    <location>
        <begin position="69"/>
        <end position="79"/>
    </location>
</feature>
<keyword evidence="3" id="KW-1185">Reference proteome</keyword>
<sequence length="318" mass="34335">MPSLTRGLTELEQHLQQVKAEVLAGRRGPQSSQCPQRPPGHEGPAGASRAAALLEARGHGAETPLAGLPSSQRVQQEVGSGSPVGWGESLEHLRRELSPDAPRHGEGAQIDGLKQALGKAEEHSAELLGERAAATEALQQELVLARQAQRFEEDSLALGASVEHLRHELQVSRDAQRHGEGALASQAEEIRDLKQSLGKAEEHSAELLGEKFAATEALQQGLMLARQAHQFEEDSLALGASLEHLRHELQVSRDAQRHGERALASQAEEIRDLKQAFGKAEEHSAELLSERAAATEALQQGLMLARQAQQFLTKTPSL</sequence>
<evidence type="ECO:0000256" key="1">
    <source>
        <dbReference type="SAM" id="MobiDB-lite"/>
    </source>
</evidence>
<protein>
    <submittedName>
        <fullName evidence="2">Uncharacterized protein</fullName>
    </submittedName>
</protein>
<comment type="caution">
    <text evidence="2">The sequence shown here is derived from an EMBL/GenBank/DDBJ whole genome shotgun (WGS) entry which is preliminary data.</text>
</comment>
<dbReference type="Proteomes" id="UP001189429">
    <property type="component" value="Unassembled WGS sequence"/>
</dbReference>
<accession>A0ABN9TPM6</accession>
<organism evidence="2 3">
    <name type="scientific">Prorocentrum cordatum</name>
    <dbReference type="NCBI Taxonomy" id="2364126"/>
    <lineage>
        <taxon>Eukaryota</taxon>
        <taxon>Sar</taxon>
        <taxon>Alveolata</taxon>
        <taxon>Dinophyceae</taxon>
        <taxon>Prorocentrales</taxon>
        <taxon>Prorocentraceae</taxon>
        <taxon>Prorocentrum</taxon>
    </lineage>
</organism>
<evidence type="ECO:0000313" key="3">
    <source>
        <dbReference type="Proteomes" id="UP001189429"/>
    </source>
</evidence>
<feature type="compositionally biased region" description="Low complexity" evidence="1">
    <location>
        <begin position="45"/>
        <end position="55"/>
    </location>
</feature>
<proteinExistence type="predicted"/>